<keyword evidence="4" id="KW-1185">Reference proteome</keyword>
<evidence type="ECO:0000313" key="4">
    <source>
        <dbReference type="Proteomes" id="UP000215377"/>
    </source>
</evidence>
<dbReference type="RefSeq" id="WP_088649472.1">
    <property type="nucleotide sequence ID" value="NZ_AQQR01000003.1"/>
</dbReference>
<evidence type="ECO:0000256" key="1">
    <source>
        <dbReference type="SAM" id="MobiDB-lite"/>
    </source>
</evidence>
<accession>A0A225NKH7</accession>
<dbReference type="EMBL" id="AQQR01000003">
    <property type="protein sequence ID" value="OWU74698.1"/>
    <property type="molecule type" value="Genomic_DNA"/>
</dbReference>
<gene>
    <name evidence="3" type="ORF">ATO3_08715</name>
</gene>
<comment type="caution">
    <text evidence="3">The sequence shown here is derived from an EMBL/GenBank/DDBJ whole genome shotgun (WGS) entry which is preliminary data.</text>
</comment>
<proteinExistence type="predicted"/>
<feature type="region of interest" description="Disordered" evidence="1">
    <location>
        <begin position="55"/>
        <end position="75"/>
    </location>
</feature>
<protein>
    <submittedName>
        <fullName evidence="3">Uncharacterized protein</fullName>
    </submittedName>
</protein>
<keyword evidence="2" id="KW-1133">Transmembrane helix</keyword>
<dbReference type="Proteomes" id="UP000215377">
    <property type="component" value="Unassembled WGS sequence"/>
</dbReference>
<evidence type="ECO:0000256" key="2">
    <source>
        <dbReference type="SAM" id="Phobius"/>
    </source>
</evidence>
<dbReference type="AlphaFoldDB" id="A0A225NKH7"/>
<dbReference type="OrthoDB" id="7746079at2"/>
<organism evidence="3 4">
    <name type="scientific">Marinibacterium profundimaris</name>
    <dbReference type="NCBI Taxonomy" id="1679460"/>
    <lineage>
        <taxon>Bacteria</taxon>
        <taxon>Pseudomonadati</taxon>
        <taxon>Pseudomonadota</taxon>
        <taxon>Alphaproteobacteria</taxon>
        <taxon>Rhodobacterales</taxon>
        <taxon>Paracoccaceae</taxon>
        <taxon>Marinibacterium</taxon>
    </lineage>
</organism>
<sequence length="75" mass="8415">MNTSEGPFTAAKAMAGGETHLIVIVLLLPFVAVFLRAAWLEYRRWRIHGASNNLRSRYPIDTTAPSYDLPEPQSK</sequence>
<name>A0A225NKH7_9RHOB</name>
<keyword evidence="2" id="KW-0472">Membrane</keyword>
<reference evidence="3 4" key="1">
    <citation type="submission" date="2013-04" db="EMBL/GenBank/DDBJ databases">
        <title>Oceanicola sp. 22II1-22F33 Genome Sequencing.</title>
        <authorList>
            <person name="Lai Q."/>
            <person name="Li G."/>
            <person name="Shao Z."/>
        </authorList>
    </citation>
    <scope>NUCLEOTIDE SEQUENCE [LARGE SCALE GENOMIC DNA]</scope>
    <source>
        <strain evidence="3 4">22II1-22F33</strain>
    </source>
</reference>
<evidence type="ECO:0000313" key="3">
    <source>
        <dbReference type="EMBL" id="OWU74698.1"/>
    </source>
</evidence>
<feature type="transmembrane region" description="Helical" evidence="2">
    <location>
        <begin position="20"/>
        <end position="39"/>
    </location>
</feature>
<keyword evidence="2" id="KW-0812">Transmembrane</keyword>